<sequence>MAECVKPHDSLTVDEYLKLEESATVRHEYVGGEIFAMVGATKRHNRIIVNITGRLWGAARGGDCRVYSESVKLRVSDDVIYYPDVMVACGPEGNDPLVEDDPCLVVEVVSPSTETTDRREKLAAYKRMTGLRGYLIVSPDQRWVESHLRGEDGVWRRGDLVDEGRFSVPCPEAELSLAEIYEGLD</sequence>
<dbReference type="InterPro" id="IPR011335">
    <property type="entry name" value="Restrct_endonuc-II-like"/>
</dbReference>
<dbReference type="CDD" id="cd06260">
    <property type="entry name" value="DUF820-like"/>
    <property type="match status" value="1"/>
</dbReference>
<gene>
    <name evidence="2" type="ORF">AVDCRST_MAG58-29</name>
</gene>
<protein>
    <recommendedName>
        <fullName evidence="1">Putative restriction endonuclease domain-containing protein</fullName>
    </recommendedName>
</protein>
<dbReference type="PANTHER" id="PTHR36558">
    <property type="entry name" value="GLR1098 PROTEIN"/>
    <property type="match status" value="1"/>
</dbReference>
<reference evidence="2" key="1">
    <citation type="submission" date="2020-02" db="EMBL/GenBank/DDBJ databases">
        <authorList>
            <person name="Meier V. D."/>
        </authorList>
    </citation>
    <scope>NUCLEOTIDE SEQUENCE</scope>
    <source>
        <strain evidence="2">AVDCRST_MAG58</strain>
    </source>
</reference>
<evidence type="ECO:0000259" key="1">
    <source>
        <dbReference type="Pfam" id="PF05685"/>
    </source>
</evidence>
<name>A0A6J4QDP4_9ACTN</name>
<dbReference type="InterPro" id="IPR008538">
    <property type="entry name" value="Uma2"/>
</dbReference>
<feature type="domain" description="Putative restriction endonuclease" evidence="1">
    <location>
        <begin position="13"/>
        <end position="171"/>
    </location>
</feature>
<dbReference type="Pfam" id="PF05685">
    <property type="entry name" value="Uma2"/>
    <property type="match status" value="1"/>
</dbReference>
<proteinExistence type="predicted"/>
<dbReference type="SUPFAM" id="SSF52980">
    <property type="entry name" value="Restriction endonuclease-like"/>
    <property type="match status" value="1"/>
</dbReference>
<dbReference type="Gene3D" id="3.90.1570.10">
    <property type="entry name" value="tt1808, chain A"/>
    <property type="match status" value="1"/>
</dbReference>
<accession>A0A6J4QDP4</accession>
<dbReference type="PANTHER" id="PTHR36558:SF1">
    <property type="entry name" value="RESTRICTION ENDONUCLEASE DOMAIN-CONTAINING PROTEIN-RELATED"/>
    <property type="match status" value="1"/>
</dbReference>
<dbReference type="AlphaFoldDB" id="A0A6J4QDP4"/>
<dbReference type="EMBL" id="CADCVF010000001">
    <property type="protein sequence ID" value="CAA9441845.1"/>
    <property type="molecule type" value="Genomic_DNA"/>
</dbReference>
<evidence type="ECO:0000313" key="2">
    <source>
        <dbReference type="EMBL" id="CAA9441845.1"/>
    </source>
</evidence>
<dbReference type="InterPro" id="IPR012296">
    <property type="entry name" value="Nuclease_put_TT1808"/>
</dbReference>
<organism evidence="2">
    <name type="scientific">uncultured Rubrobacteraceae bacterium</name>
    <dbReference type="NCBI Taxonomy" id="349277"/>
    <lineage>
        <taxon>Bacteria</taxon>
        <taxon>Bacillati</taxon>
        <taxon>Actinomycetota</taxon>
        <taxon>Rubrobacteria</taxon>
        <taxon>Rubrobacterales</taxon>
        <taxon>Rubrobacteraceae</taxon>
        <taxon>environmental samples</taxon>
    </lineage>
</organism>